<accession>A0ABD3NHZ5</accession>
<dbReference type="GO" id="GO:0006508">
    <property type="term" value="P:proteolysis"/>
    <property type="evidence" value="ECO:0007669"/>
    <property type="project" value="UniProtKB-KW"/>
</dbReference>
<feature type="compositionally biased region" description="Polar residues" evidence="4">
    <location>
        <begin position="1"/>
        <end position="11"/>
    </location>
</feature>
<dbReference type="SUPFAM" id="SSF50156">
    <property type="entry name" value="PDZ domain-like"/>
    <property type="match status" value="1"/>
</dbReference>
<dbReference type="AlphaFoldDB" id="A0ABD3NHZ5"/>
<evidence type="ECO:0000256" key="3">
    <source>
        <dbReference type="ARBA" id="ARBA00022825"/>
    </source>
</evidence>
<dbReference type="Gene3D" id="2.30.42.10">
    <property type="match status" value="1"/>
</dbReference>
<keyword evidence="2" id="KW-0378">Hydrolase</keyword>
<feature type="region of interest" description="Disordered" evidence="4">
    <location>
        <begin position="1"/>
        <end position="20"/>
    </location>
</feature>
<feature type="domain" description="Tail specific protease" evidence="5">
    <location>
        <begin position="601"/>
        <end position="794"/>
    </location>
</feature>
<keyword evidence="7" id="KW-1185">Reference proteome</keyword>
<dbReference type="Gene3D" id="3.30.750.44">
    <property type="match status" value="2"/>
</dbReference>
<evidence type="ECO:0000313" key="6">
    <source>
        <dbReference type="EMBL" id="KAL3774581.1"/>
    </source>
</evidence>
<dbReference type="Pfam" id="PF17820">
    <property type="entry name" value="PDZ_6"/>
    <property type="match status" value="1"/>
</dbReference>
<evidence type="ECO:0000256" key="1">
    <source>
        <dbReference type="ARBA" id="ARBA00022670"/>
    </source>
</evidence>
<evidence type="ECO:0000313" key="7">
    <source>
        <dbReference type="Proteomes" id="UP001530400"/>
    </source>
</evidence>
<evidence type="ECO:0000259" key="5">
    <source>
        <dbReference type="SMART" id="SM00245"/>
    </source>
</evidence>
<evidence type="ECO:0000256" key="4">
    <source>
        <dbReference type="SAM" id="MobiDB-lite"/>
    </source>
</evidence>
<reference evidence="6 7" key="1">
    <citation type="submission" date="2024-10" db="EMBL/GenBank/DDBJ databases">
        <title>Updated reference genomes for cyclostephanoid diatoms.</title>
        <authorList>
            <person name="Roberts W.R."/>
            <person name="Alverson A.J."/>
        </authorList>
    </citation>
    <scope>NUCLEOTIDE SEQUENCE [LARGE SCALE GENOMIC DNA]</scope>
    <source>
        <strain evidence="6 7">AJA010-31</strain>
    </source>
</reference>
<dbReference type="Proteomes" id="UP001530400">
    <property type="component" value="Unassembled WGS sequence"/>
</dbReference>
<evidence type="ECO:0000256" key="2">
    <source>
        <dbReference type="ARBA" id="ARBA00022801"/>
    </source>
</evidence>
<dbReference type="GO" id="GO:0008236">
    <property type="term" value="F:serine-type peptidase activity"/>
    <property type="evidence" value="ECO:0007669"/>
    <property type="project" value="UniProtKB-KW"/>
</dbReference>
<sequence>MNMGPVTTSHPSAFVSGPSRRNGPLPVPLIVSIRPTRAKLCRPILHETGRRDAADNIYKRIPSAHDASQSPRKKMASACLSLVFSSFLLLGNFDTSMYYCQVLQNRAFALESASVDQISEGGSAQVSSWPPTSDQNIFKQPQSSDRVSSRPKRYWDVMQHGTADEMAAANEKLIDSAVATINTMYYDSSGGFAFDPKLFYEQWKNFRYMARNSGGTTDQNFPIEYENAFATRESTVKTLKWMVSTIGDPYSKYLTREELTQELVGGDDGFLGLGVLVDLPTATDNEFMKWSSIERPPDWKSILTLDKVTNRNVNGQWEGVSVDDVMAAFAKREVAVANQLRPKNKDILSVNQASSLPVIKAVVPDSPAERAGLVVGDRIASVGTYQFTGMSRPQVRKSLDTKFHAENYFGQADLTIAKPIVAAQPWDMEDESQEKYVFQDGWYQPKRSRPKVYENRRSQRVVAFKLSHVKSIPTTLTVAALNNSPAMAAPNDGAETTFPSVIGGDAIVHYATLTSNDSIFRNAGDRPVGYIRLTRFSKASTQGYINAINSLEAAGVDSYIIDLRNNYGGVIQEAMLTASTLLRDPHSVLCYTLNGRGGFRPQENMEYIIDKNYPGYFLSSEPKTVAIDQVRREHPEYLEDGWSSPTSYASLRELKETRGLKPAHAFIYNPENELRTSMNTDDVFTTNNNRHIDLDKIAETLNRSSQKKIVILVNEGTASAAEVFASALHDNGRTVALVGTDTFGKGLIQHTFPMPDGGGLRLTVAEYLTPTLSHVTKIGGARYDSGIHPDVRCESKQGIPKNIGSDICVGVALDVLGN</sequence>
<dbReference type="InterPro" id="IPR041489">
    <property type="entry name" value="PDZ_6"/>
</dbReference>
<name>A0ABD3NHZ5_9STRA</name>
<dbReference type="InterPro" id="IPR004447">
    <property type="entry name" value="Peptidase_S41A"/>
</dbReference>
<dbReference type="EMBL" id="JALLPJ020001186">
    <property type="protein sequence ID" value="KAL3774581.1"/>
    <property type="molecule type" value="Genomic_DNA"/>
</dbReference>
<dbReference type="SMART" id="SM00245">
    <property type="entry name" value="TSPc"/>
    <property type="match status" value="1"/>
</dbReference>
<keyword evidence="3" id="KW-0720">Serine protease</keyword>
<feature type="compositionally biased region" description="Polar residues" evidence="4">
    <location>
        <begin position="122"/>
        <end position="146"/>
    </location>
</feature>
<dbReference type="Pfam" id="PF03572">
    <property type="entry name" value="Peptidase_S41"/>
    <property type="match status" value="1"/>
</dbReference>
<dbReference type="SUPFAM" id="SSF52096">
    <property type="entry name" value="ClpP/crotonase"/>
    <property type="match status" value="1"/>
</dbReference>
<organism evidence="6 7">
    <name type="scientific">Cyclotella atomus</name>
    <dbReference type="NCBI Taxonomy" id="382360"/>
    <lineage>
        <taxon>Eukaryota</taxon>
        <taxon>Sar</taxon>
        <taxon>Stramenopiles</taxon>
        <taxon>Ochrophyta</taxon>
        <taxon>Bacillariophyta</taxon>
        <taxon>Coscinodiscophyceae</taxon>
        <taxon>Thalassiosirophycidae</taxon>
        <taxon>Stephanodiscales</taxon>
        <taxon>Stephanodiscaceae</taxon>
        <taxon>Cyclotella</taxon>
    </lineage>
</organism>
<dbReference type="InterPro" id="IPR036034">
    <property type="entry name" value="PDZ_sf"/>
</dbReference>
<protein>
    <recommendedName>
        <fullName evidence="5">Tail specific protease domain-containing protein</fullName>
    </recommendedName>
</protein>
<dbReference type="InterPro" id="IPR005151">
    <property type="entry name" value="Tail-specific_protease"/>
</dbReference>
<dbReference type="Gene3D" id="3.90.226.10">
    <property type="entry name" value="2-enoyl-CoA Hydratase, Chain A, domain 1"/>
    <property type="match status" value="2"/>
</dbReference>
<comment type="caution">
    <text evidence="6">The sequence shown here is derived from an EMBL/GenBank/DDBJ whole genome shotgun (WGS) entry which is preliminary data.</text>
</comment>
<keyword evidence="1" id="KW-0645">Protease</keyword>
<feature type="region of interest" description="Disordered" evidence="4">
    <location>
        <begin position="122"/>
        <end position="151"/>
    </location>
</feature>
<proteinExistence type="predicted"/>
<dbReference type="PANTHER" id="PTHR32060">
    <property type="entry name" value="TAIL-SPECIFIC PROTEASE"/>
    <property type="match status" value="1"/>
</dbReference>
<dbReference type="PANTHER" id="PTHR32060:SF22">
    <property type="entry name" value="CARBOXYL-TERMINAL-PROCESSING PEPTIDASE 3, CHLOROPLASTIC"/>
    <property type="match status" value="1"/>
</dbReference>
<dbReference type="CDD" id="cd07560">
    <property type="entry name" value="Peptidase_S41_CPP"/>
    <property type="match status" value="1"/>
</dbReference>
<dbReference type="InterPro" id="IPR029045">
    <property type="entry name" value="ClpP/crotonase-like_dom_sf"/>
</dbReference>
<gene>
    <name evidence="6" type="ORF">ACHAWO_006880</name>
</gene>